<keyword evidence="4" id="KW-1185">Reference proteome</keyword>
<evidence type="ECO:0000256" key="1">
    <source>
        <dbReference type="SAM" id="MobiDB-lite"/>
    </source>
</evidence>
<protein>
    <recommendedName>
        <fullName evidence="2">DUF7580 domain-containing protein</fullName>
    </recommendedName>
</protein>
<dbReference type="InterPro" id="IPR035994">
    <property type="entry name" value="Nucleoside_phosphorylase_sf"/>
</dbReference>
<evidence type="ECO:0000313" key="3">
    <source>
        <dbReference type="EMBL" id="KAJ4115419.1"/>
    </source>
</evidence>
<dbReference type="InterPro" id="IPR056002">
    <property type="entry name" value="DUF7580"/>
</dbReference>
<dbReference type="PANTHER" id="PTHR46082:SF11">
    <property type="entry name" value="AAA+ ATPASE DOMAIN-CONTAINING PROTEIN-RELATED"/>
    <property type="match status" value="1"/>
</dbReference>
<accession>A0ABQ8QYB4</accession>
<dbReference type="Gene3D" id="3.40.50.1580">
    <property type="entry name" value="Nucleoside phosphorylase domain"/>
    <property type="match status" value="1"/>
</dbReference>
<organism evidence="3 4">
    <name type="scientific">Fusarium equiseti</name>
    <name type="common">Fusarium scirpi</name>
    <dbReference type="NCBI Taxonomy" id="61235"/>
    <lineage>
        <taxon>Eukaryota</taxon>
        <taxon>Fungi</taxon>
        <taxon>Dikarya</taxon>
        <taxon>Ascomycota</taxon>
        <taxon>Pezizomycotina</taxon>
        <taxon>Sordariomycetes</taxon>
        <taxon>Hypocreomycetidae</taxon>
        <taxon>Hypocreales</taxon>
        <taxon>Nectriaceae</taxon>
        <taxon>Fusarium</taxon>
        <taxon>Fusarium incarnatum-equiseti species complex</taxon>
    </lineage>
</organism>
<dbReference type="SUPFAM" id="SSF53167">
    <property type="entry name" value="Purine and uridine phosphorylases"/>
    <property type="match status" value="1"/>
</dbReference>
<dbReference type="InterPro" id="IPR053137">
    <property type="entry name" value="NLR-like"/>
</dbReference>
<sequence>MRSIYIPNTGKGTVNLLRHAYKSAQQIAKALRLDEQDENLKAFYAKIIVYCTIIEGRLIAAEESAILPSADTVNVILNPLRRMCTMGLDGSSIVSIDVWVRELKLVQDKIRTIRNNSKKIPIIETLLSLGMTPSERSEIAASLDQCEEELRVRYPEDSSQWASEDLAPQLSIAEPTYAVRSAAQSIFEAMVACKDCPCKPAHGLSARLCLGTYRRPEPEADNDLDEVDFNMFLSTRDDWQEVIIHTTKDKQVKMVVSEVPEQPANVKPLPAIRTMKVKSICEQITKISSRTSYRLVFKIIRKQLYKLQSERSCGHEYKSHNAVSLDEFLRNRSGSFTEKTKRILAVMLSSAAFHLYDTPWLLPGWNSSNVWFFRTSSSIIPLKPFIHRPLSASDHNTHGCGSIEGVNQDGIVNTEGLDPNDMDPDDVLGHNCPALIILATMLLEIYFVAPFDILAQRYNVFLESRTQSTAFSRYMDVNCVFQACRKEIPENSQFYLAIENCLDPNIWQDENSNILDDLVLRSKIYSEVVLPLETELSQAYSDIHIRDLDEFAQHVDFGGWGQLSQAWEQQDNVGVLQPVDKISDAIDRCRPDSPALRLSLEIRDTESRAGICQQSFPPNKRRFSRSPSGAETESLSSHIPLLTDAQSFTRSSYTVGILCALPLELLAVRALFDVKHCNPRYVRGDSNTYALGTMSGHMVVAACLPSGEYGTNAAAESASNMKRTFFNVESCLLVGIGGGAPTQDSDIRLGDVVVSLPTTKYPGVIQYDRGKEVEALFVQIQIFLQTRFNIHLKKSSGESRNLWPLDTNIQGRIRTVFFRLFV</sequence>
<evidence type="ECO:0000259" key="2">
    <source>
        <dbReference type="Pfam" id="PF24476"/>
    </source>
</evidence>
<feature type="domain" description="DUF7580" evidence="2">
    <location>
        <begin position="179"/>
        <end position="538"/>
    </location>
</feature>
<name>A0ABQ8QYB4_FUSEQ</name>
<dbReference type="Pfam" id="PF24476">
    <property type="entry name" value="DUF7580"/>
    <property type="match status" value="1"/>
</dbReference>
<dbReference type="EMBL" id="JAOQBH010000027">
    <property type="protein sequence ID" value="KAJ4115419.1"/>
    <property type="molecule type" value="Genomic_DNA"/>
</dbReference>
<feature type="compositionally biased region" description="Polar residues" evidence="1">
    <location>
        <begin position="625"/>
        <end position="636"/>
    </location>
</feature>
<proteinExistence type="predicted"/>
<dbReference type="PANTHER" id="PTHR46082">
    <property type="entry name" value="ATP/GTP-BINDING PROTEIN-RELATED"/>
    <property type="match status" value="1"/>
</dbReference>
<evidence type="ECO:0000313" key="4">
    <source>
        <dbReference type="Proteomes" id="UP001152024"/>
    </source>
</evidence>
<feature type="region of interest" description="Disordered" evidence="1">
    <location>
        <begin position="617"/>
        <end position="636"/>
    </location>
</feature>
<comment type="caution">
    <text evidence="3">The sequence shown here is derived from an EMBL/GenBank/DDBJ whole genome shotgun (WGS) entry which is preliminary data.</text>
</comment>
<reference evidence="3" key="1">
    <citation type="submission" date="2022-09" db="EMBL/GenBank/DDBJ databases">
        <title>Fusarium specimens isolated from Avocado Roots.</title>
        <authorList>
            <person name="Stajich J."/>
            <person name="Roper C."/>
            <person name="Heimlech-Rivalta G."/>
        </authorList>
    </citation>
    <scope>NUCLEOTIDE SEQUENCE</scope>
    <source>
        <strain evidence="3">CF00095</strain>
    </source>
</reference>
<dbReference type="Proteomes" id="UP001152024">
    <property type="component" value="Unassembled WGS sequence"/>
</dbReference>
<gene>
    <name evidence="3" type="ORF">NW768_011271</name>
</gene>